<evidence type="ECO:0000313" key="8">
    <source>
        <dbReference type="Proteomes" id="UP000026960"/>
    </source>
</evidence>
<dbReference type="Gene3D" id="2.60.120.330">
    <property type="entry name" value="B-lactam Antibiotic, Isopenicillin N Synthase, Chain"/>
    <property type="match status" value="1"/>
</dbReference>
<evidence type="ECO:0000256" key="2">
    <source>
        <dbReference type="ARBA" id="ARBA00023002"/>
    </source>
</evidence>
<dbReference type="STRING" id="65489.A0A0D3HAA2"/>
<dbReference type="InterPro" id="IPR044861">
    <property type="entry name" value="IPNS-like_FE2OG_OXY"/>
</dbReference>
<feature type="domain" description="Isopenicillin N synthase-like Fe(2+) 2OG dioxygenase" evidence="5">
    <location>
        <begin position="204"/>
        <end position="247"/>
    </location>
</feature>
<proteinExistence type="predicted"/>
<dbReference type="PANTHER" id="PTHR47991">
    <property type="entry name" value="OXOGLUTARATE/IRON-DEPENDENT DIOXYGENASE"/>
    <property type="match status" value="1"/>
</dbReference>
<evidence type="ECO:0000256" key="3">
    <source>
        <dbReference type="ARBA" id="ARBA00023004"/>
    </source>
</evidence>
<dbReference type="Pfam" id="PF14226">
    <property type="entry name" value="DIOX_N"/>
    <property type="match status" value="1"/>
</dbReference>
<feature type="region of interest" description="Disordered" evidence="4">
    <location>
        <begin position="245"/>
        <end position="296"/>
    </location>
</feature>
<evidence type="ECO:0000259" key="5">
    <source>
        <dbReference type="Pfam" id="PF03171"/>
    </source>
</evidence>
<reference evidence="7" key="1">
    <citation type="journal article" date="2009" name="Rice">
        <title>De Novo Next Generation Sequencing of Plant Genomes.</title>
        <authorList>
            <person name="Rounsley S."/>
            <person name="Marri P.R."/>
            <person name="Yu Y."/>
            <person name="He R."/>
            <person name="Sisneros N."/>
            <person name="Goicoechea J.L."/>
            <person name="Lee S.J."/>
            <person name="Angelova A."/>
            <person name="Kudrna D."/>
            <person name="Luo M."/>
            <person name="Affourtit J."/>
            <person name="Desany B."/>
            <person name="Knight J."/>
            <person name="Niazi F."/>
            <person name="Egholm M."/>
            <person name="Wing R.A."/>
        </authorList>
    </citation>
    <scope>NUCLEOTIDE SEQUENCE [LARGE SCALE GENOMIC DNA]</scope>
    <source>
        <strain evidence="7">cv. IRGC 105608</strain>
    </source>
</reference>
<keyword evidence="3" id="KW-0408">Iron</keyword>
<dbReference type="InterPro" id="IPR026992">
    <property type="entry name" value="DIOX_N"/>
</dbReference>
<organism evidence="7">
    <name type="scientific">Oryza barthii</name>
    <dbReference type="NCBI Taxonomy" id="65489"/>
    <lineage>
        <taxon>Eukaryota</taxon>
        <taxon>Viridiplantae</taxon>
        <taxon>Streptophyta</taxon>
        <taxon>Embryophyta</taxon>
        <taxon>Tracheophyta</taxon>
        <taxon>Spermatophyta</taxon>
        <taxon>Magnoliopsida</taxon>
        <taxon>Liliopsida</taxon>
        <taxon>Poales</taxon>
        <taxon>Poaceae</taxon>
        <taxon>BOP clade</taxon>
        <taxon>Oryzoideae</taxon>
        <taxon>Oryzeae</taxon>
        <taxon>Oryzinae</taxon>
        <taxon>Oryza</taxon>
    </lineage>
</organism>
<keyword evidence="2" id="KW-0560">Oxidoreductase</keyword>
<reference evidence="7" key="2">
    <citation type="submission" date="2015-03" db="UniProtKB">
        <authorList>
            <consortium name="EnsemblPlants"/>
        </authorList>
    </citation>
    <scope>IDENTIFICATION</scope>
</reference>
<feature type="region of interest" description="Disordered" evidence="4">
    <location>
        <begin position="340"/>
        <end position="361"/>
    </location>
</feature>
<dbReference type="AlphaFoldDB" id="A0A0D3HAA2"/>
<name>A0A0D3HAA2_9ORYZ</name>
<feature type="domain" description="Non-haem dioxygenase N-terminal" evidence="6">
    <location>
        <begin position="48"/>
        <end position="154"/>
    </location>
</feature>
<dbReference type="EnsemblPlants" id="OBART09G20280.1">
    <property type="protein sequence ID" value="OBART09G20280.1"/>
    <property type="gene ID" value="OBART09G20280"/>
</dbReference>
<dbReference type="InterPro" id="IPR027443">
    <property type="entry name" value="IPNS-like_sf"/>
</dbReference>
<evidence type="ECO:0000256" key="4">
    <source>
        <dbReference type="SAM" id="MobiDB-lite"/>
    </source>
</evidence>
<dbReference type="Proteomes" id="UP000026960">
    <property type="component" value="Chromosome 9"/>
</dbReference>
<keyword evidence="8" id="KW-1185">Reference proteome</keyword>
<dbReference type="HOGENOM" id="CLU_010119_16_2_1"/>
<dbReference type="GO" id="GO:0046872">
    <property type="term" value="F:metal ion binding"/>
    <property type="evidence" value="ECO:0007669"/>
    <property type="project" value="UniProtKB-KW"/>
</dbReference>
<accession>A0A0D3HAA2</accession>
<feature type="compositionally biased region" description="Low complexity" evidence="4">
    <location>
        <begin position="285"/>
        <end position="294"/>
    </location>
</feature>
<evidence type="ECO:0008006" key="9">
    <source>
        <dbReference type="Google" id="ProtNLM"/>
    </source>
</evidence>
<dbReference type="PaxDb" id="65489-OBART09G20280.1"/>
<evidence type="ECO:0000259" key="6">
    <source>
        <dbReference type="Pfam" id="PF14226"/>
    </source>
</evidence>
<feature type="compositionally biased region" description="Basic and acidic residues" evidence="4">
    <location>
        <begin position="255"/>
        <end position="272"/>
    </location>
</feature>
<dbReference type="SUPFAM" id="SSF51197">
    <property type="entry name" value="Clavaminate synthase-like"/>
    <property type="match status" value="1"/>
</dbReference>
<keyword evidence="1" id="KW-0479">Metal-binding</keyword>
<dbReference type="Pfam" id="PF03171">
    <property type="entry name" value="2OG-FeII_Oxy"/>
    <property type="match status" value="1"/>
</dbReference>
<evidence type="ECO:0000313" key="7">
    <source>
        <dbReference type="EnsemblPlants" id="OBART09G20280.1"/>
    </source>
</evidence>
<protein>
    <recommendedName>
        <fullName evidence="9">Fe2OG dioxygenase domain-containing protein</fullName>
    </recommendedName>
</protein>
<dbReference type="InterPro" id="IPR050295">
    <property type="entry name" value="Plant_2OG-oxidoreductases"/>
</dbReference>
<evidence type="ECO:0000256" key="1">
    <source>
        <dbReference type="ARBA" id="ARBA00022723"/>
    </source>
</evidence>
<dbReference type="GO" id="GO:0016491">
    <property type="term" value="F:oxidoreductase activity"/>
    <property type="evidence" value="ECO:0007669"/>
    <property type="project" value="UniProtKB-KW"/>
</dbReference>
<dbReference type="eggNOG" id="KOG0143">
    <property type="taxonomic scope" value="Eukaryota"/>
</dbReference>
<dbReference type="Gramene" id="OBART09G20280.1">
    <property type="protein sequence ID" value="OBART09G20280.1"/>
    <property type="gene ID" value="OBART09G20280"/>
</dbReference>
<sequence length="361" mass="39081">MAILERAEEANIGEGSGSSEWELGVRQLCDSGIITLPARYVLPPADRPVVDLAALRARDPCQLAALHAACRDYGFFQLLNHGVPPDAMLYAARRFFFDLPLPARKRYMSADIRAAVRYGTSFNQLNDAVLSWRDFLKLLIRDTRRLADVLPSWPDAPDDLRPAAAAYATACQRLFRELMEAALDALGIVRCRRQLLEECDAGSQMMMVNCFPACPEPELTLGMPPHSDYGLLTILLQDEVRGLEVGGGGAASRRGGGERGRPPGDTEQRAVPERAAPCARERSAGARVGGVAAQPGGGACDRAGGGAGGRAAGQAAAVHGHRHGRVPCLPRLRRGQPQVLPPLPQDQHHFFFRTDPTQQLN</sequence>